<name>A0AAF0ZR87_SOLVR</name>
<dbReference type="CDD" id="cd01647">
    <property type="entry name" value="RT_LTR"/>
    <property type="match status" value="1"/>
</dbReference>
<reference evidence="2" key="1">
    <citation type="submission" date="2023-08" db="EMBL/GenBank/DDBJ databases">
        <title>A de novo genome assembly of Solanum verrucosum Schlechtendal, a Mexican diploid species geographically isolated from the other diploid A-genome species in potato relatives.</title>
        <authorList>
            <person name="Hosaka K."/>
        </authorList>
    </citation>
    <scope>NUCLEOTIDE SEQUENCE</scope>
    <source>
        <tissue evidence="2">Young leaves</tissue>
    </source>
</reference>
<dbReference type="InterPro" id="IPR000477">
    <property type="entry name" value="RT_dom"/>
</dbReference>
<dbReference type="InterPro" id="IPR043502">
    <property type="entry name" value="DNA/RNA_pol_sf"/>
</dbReference>
<proteinExistence type="predicted"/>
<organism evidence="2 3">
    <name type="scientific">Solanum verrucosum</name>
    <dbReference type="NCBI Taxonomy" id="315347"/>
    <lineage>
        <taxon>Eukaryota</taxon>
        <taxon>Viridiplantae</taxon>
        <taxon>Streptophyta</taxon>
        <taxon>Embryophyta</taxon>
        <taxon>Tracheophyta</taxon>
        <taxon>Spermatophyta</taxon>
        <taxon>Magnoliopsida</taxon>
        <taxon>eudicotyledons</taxon>
        <taxon>Gunneridae</taxon>
        <taxon>Pentapetalae</taxon>
        <taxon>asterids</taxon>
        <taxon>lamiids</taxon>
        <taxon>Solanales</taxon>
        <taxon>Solanaceae</taxon>
        <taxon>Solanoideae</taxon>
        <taxon>Solaneae</taxon>
        <taxon>Solanum</taxon>
    </lineage>
</organism>
<evidence type="ECO:0000313" key="2">
    <source>
        <dbReference type="EMBL" id="WMV46878.1"/>
    </source>
</evidence>
<protein>
    <recommendedName>
        <fullName evidence="1">Reverse transcriptase domain-containing protein</fullName>
    </recommendedName>
</protein>
<dbReference type="Pfam" id="PF00078">
    <property type="entry name" value="RVT_1"/>
    <property type="match status" value="1"/>
</dbReference>
<dbReference type="Gene3D" id="3.30.70.270">
    <property type="match status" value="1"/>
</dbReference>
<dbReference type="Gene3D" id="3.10.10.10">
    <property type="entry name" value="HIV Type 1 Reverse Transcriptase, subunit A, domain 1"/>
    <property type="match status" value="1"/>
</dbReference>
<evidence type="ECO:0000259" key="1">
    <source>
        <dbReference type="Pfam" id="PF00078"/>
    </source>
</evidence>
<dbReference type="SUPFAM" id="SSF56672">
    <property type="entry name" value="DNA/RNA polymerases"/>
    <property type="match status" value="1"/>
</dbReference>
<keyword evidence="3" id="KW-1185">Reference proteome</keyword>
<sequence>MFFWQMPRTRASVSSGKREAVPEPVVEAPAKIEVEVVEDRVPLEFGAPLFQETLLRMLGVLEKLSHGNATCTPHGAQTRVGELTPGQQQTRGIHVQCYERFQKMKPPKFQGGKSEDAHEFLNLCHGMLEALGMVDARGVWFGAIQLRSHAREWWRTFERSRIIGSPPGSLSVIEYEAHFILCVHGSQRGGFLPIHYEYLDGLRRVWRKGIQLEDLIVLAEVTTGPTILSSILVARILIEQASEDLLLQLGIQHIRLGVKVEFSLVFIRIGILILLFDLEPRTKLIFIPHYRMAPAELKELKDLLQDFLIEGFIFPIVSPWGANMSNVRKKDGSMRMCIDYRQLNKVIVMNKYPLPRTDDLFDQFQGGASLFSKIDLRSGYHQLKIRALDIPKIAFRIRYGHYGLFVMFFYLTNALQRS</sequence>
<dbReference type="InterPro" id="IPR053134">
    <property type="entry name" value="RNA-dir_DNA_polymerase"/>
</dbReference>
<dbReference type="InterPro" id="IPR043128">
    <property type="entry name" value="Rev_trsase/Diguanyl_cyclase"/>
</dbReference>
<dbReference type="AlphaFoldDB" id="A0AAF0ZR87"/>
<dbReference type="PANTHER" id="PTHR24559">
    <property type="entry name" value="TRANSPOSON TY3-I GAG-POL POLYPROTEIN"/>
    <property type="match status" value="1"/>
</dbReference>
<feature type="domain" description="Reverse transcriptase" evidence="1">
    <location>
        <begin position="327"/>
        <end position="398"/>
    </location>
</feature>
<dbReference type="EMBL" id="CP133620">
    <property type="protein sequence ID" value="WMV46878.1"/>
    <property type="molecule type" value="Genomic_DNA"/>
</dbReference>
<evidence type="ECO:0000313" key="3">
    <source>
        <dbReference type="Proteomes" id="UP001234989"/>
    </source>
</evidence>
<gene>
    <name evidence="2" type="ORF">MTR67_040263</name>
</gene>
<dbReference type="PANTHER" id="PTHR24559:SF444">
    <property type="entry name" value="REVERSE TRANSCRIPTASE DOMAIN-CONTAINING PROTEIN"/>
    <property type="match status" value="1"/>
</dbReference>
<accession>A0AAF0ZR87</accession>
<dbReference type="Proteomes" id="UP001234989">
    <property type="component" value="Chromosome 9"/>
</dbReference>